<evidence type="ECO:0008006" key="5">
    <source>
        <dbReference type="Google" id="ProtNLM"/>
    </source>
</evidence>
<keyword evidence="2" id="KW-0472">Membrane</keyword>
<gene>
    <name evidence="3" type="ordered locus">Fleli_3758</name>
</gene>
<dbReference type="HOGENOM" id="CLU_024854_0_0_10"/>
<sequence length="793" mass="91851">MSEQAGRPRKDLTSAPHSISGQRQAEQRKKVKFQDDHFSRFHGYDEEFISNYKEEQSTKISLSIWVRVALFFIILIILFFSFFGNTVFAQNNTQDTTLSSAPPISQPINFEIPKRYSSEKADFDVLVQELFPVPEDDVDYSDLYESLFQFFIQPLDLNRATRNDLISTFLLSERQIEDFLKHKVNYGKLLSIYEIQSIPSWDSNTIERILPFVTITESTIQQDTRSLFQRILAEKNKTLLIRYSKVLETQRGYTSDTTGASRYLGSPDRIYTRMRISHLNDFSIGFTLEKDAGEQFIWDKKTNRYGFDFLSAHAVLYNQGNFKSIALGDYQLSFGQGLIMGAGFAAGKGSETINTVRRSTTGIRPYTSVLETGFQRGAAATYSIGQFDITGYYSRVGEDGGSSSQVIADSLNQGGEGDLISSLIATGFHRTPNEIEKKDNFTRQDMGGNITYKDKQSNLELGATLAYTSYDKSLQRNDRLYNRFEFNGKENYNIGLNYSYAWRNMSFFGEAARSKSGGMGIISGVILSLARPLEMSMLFRKYDRDFHTFYGATFGEGSRPINEQGFYWGMKYSPSKKWQLAAYYDRFRFPWMRFLVDAPSEGHEYLARLTYRPSRAIQLYGQFRQEVKEKNYRNEDDTNVSNFNTIKPYIRRNYQLNCNYKAEEIVSLRARVQFSSYEHEAAPTHGYVLVQDVNLDFGKVRFSTRFALFDTDDYDNRQYVYEKDVLYYFFIPAYYGRGFRNFYMVQVKAGKKIDIWAKWAYTKYRNQETIGSGLEQITGDLRNDIRIQMRVKF</sequence>
<dbReference type="InterPro" id="IPR010994">
    <property type="entry name" value="RuvA_2-like"/>
</dbReference>
<keyword evidence="2" id="KW-0812">Transmembrane</keyword>
<dbReference type="eggNOG" id="COG1555">
    <property type="taxonomic scope" value="Bacteria"/>
</dbReference>
<dbReference type="KEGG" id="fli:Fleli_3758"/>
<organism evidence="3 4">
    <name type="scientific">Bernardetia litoralis (strain ATCC 23117 / DSM 6794 / NBRC 15988 / NCIMB 1366 / Fx l1 / Sio-4)</name>
    <name type="common">Flexibacter litoralis</name>
    <dbReference type="NCBI Taxonomy" id="880071"/>
    <lineage>
        <taxon>Bacteria</taxon>
        <taxon>Pseudomonadati</taxon>
        <taxon>Bacteroidota</taxon>
        <taxon>Cytophagia</taxon>
        <taxon>Cytophagales</taxon>
        <taxon>Bernardetiaceae</taxon>
        <taxon>Bernardetia</taxon>
    </lineage>
</organism>
<dbReference type="EMBL" id="CP003345">
    <property type="protein sequence ID" value="AFM06070.1"/>
    <property type="molecule type" value="Genomic_DNA"/>
</dbReference>
<proteinExistence type="predicted"/>
<feature type="region of interest" description="Disordered" evidence="1">
    <location>
        <begin position="1"/>
        <end position="30"/>
    </location>
</feature>
<protein>
    <recommendedName>
        <fullName evidence="5">Helix-hairpin-helix motif protein</fullName>
    </recommendedName>
</protein>
<reference evidence="4" key="1">
    <citation type="submission" date="2012-06" db="EMBL/GenBank/DDBJ databases">
        <title>The complete genome of Flexibacter litoralis DSM 6794.</title>
        <authorList>
            <person name="Lucas S."/>
            <person name="Copeland A."/>
            <person name="Lapidus A."/>
            <person name="Glavina del Rio T."/>
            <person name="Dalin E."/>
            <person name="Tice H."/>
            <person name="Bruce D."/>
            <person name="Goodwin L."/>
            <person name="Pitluck S."/>
            <person name="Peters L."/>
            <person name="Ovchinnikova G."/>
            <person name="Lu M."/>
            <person name="Kyrpides N."/>
            <person name="Mavromatis K."/>
            <person name="Ivanova N."/>
            <person name="Brettin T."/>
            <person name="Detter J.C."/>
            <person name="Han C."/>
            <person name="Larimer F."/>
            <person name="Land M."/>
            <person name="Hauser L."/>
            <person name="Markowitz V."/>
            <person name="Cheng J.-F."/>
            <person name="Hugenholtz P."/>
            <person name="Woyke T."/>
            <person name="Wu D."/>
            <person name="Spring S."/>
            <person name="Lang E."/>
            <person name="Kopitz M."/>
            <person name="Brambilla E."/>
            <person name="Klenk H.-P."/>
            <person name="Eisen J.A."/>
        </authorList>
    </citation>
    <scope>NUCLEOTIDE SEQUENCE [LARGE SCALE GENOMIC DNA]</scope>
    <source>
        <strain evidence="4">ATCC 23117 / DSM 6794 / NBRC 15988 / NCIMB 1366 / Sio-4</strain>
    </source>
</reference>
<accession>I4AQ35</accession>
<keyword evidence="4" id="KW-1185">Reference proteome</keyword>
<dbReference type="OrthoDB" id="9766750at2"/>
<dbReference type="AlphaFoldDB" id="I4AQ35"/>
<evidence type="ECO:0000256" key="2">
    <source>
        <dbReference type="SAM" id="Phobius"/>
    </source>
</evidence>
<feature type="compositionally biased region" description="Basic and acidic residues" evidence="1">
    <location>
        <begin position="1"/>
        <end position="12"/>
    </location>
</feature>
<dbReference type="SUPFAM" id="SSF47781">
    <property type="entry name" value="RuvA domain 2-like"/>
    <property type="match status" value="1"/>
</dbReference>
<name>I4AQ35_BERLS</name>
<evidence type="ECO:0000313" key="4">
    <source>
        <dbReference type="Proteomes" id="UP000006054"/>
    </source>
</evidence>
<dbReference type="RefSeq" id="WP_014799494.1">
    <property type="nucleotide sequence ID" value="NC_018018.1"/>
</dbReference>
<evidence type="ECO:0000313" key="3">
    <source>
        <dbReference type="EMBL" id="AFM06070.1"/>
    </source>
</evidence>
<evidence type="ECO:0000256" key="1">
    <source>
        <dbReference type="SAM" id="MobiDB-lite"/>
    </source>
</evidence>
<feature type="transmembrane region" description="Helical" evidence="2">
    <location>
        <begin position="64"/>
        <end position="84"/>
    </location>
</feature>
<feature type="compositionally biased region" description="Polar residues" evidence="1">
    <location>
        <begin position="15"/>
        <end position="24"/>
    </location>
</feature>
<keyword evidence="2" id="KW-1133">Transmembrane helix</keyword>
<dbReference type="STRING" id="880071.Fleli_3758"/>
<dbReference type="Proteomes" id="UP000006054">
    <property type="component" value="Chromosome"/>
</dbReference>
<dbReference type="PATRIC" id="fig|880071.3.peg.3765"/>